<dbReference type="EMBL" id="KV453911">
    <property type="protein sequence ID" value="ODV79795.1"/>
    <property type="molecule type" value="Genomic_DNA"/>
</dbReference>
<feature type="compositionally biased region" description="Polar residues" evidence="1">
    <location>
        <begin position="284"/>
        <end position="309"/>
    </location>
</feature>
<feature type="compositionally biased region" description="Low complexity" evidence="1">
    <location>
        <begin position="17"/>
        <end position="33"/>
    </location>
</feature>
<sequence length="408" mass="46326">MNTTLVKGLHKLSINGSATPPSDSDPLSSSPAAKHNPSDNDYIKYLDYPALEANYNIHKYVPSYIHNGGIATPIIRDLIVDKPIYAAANSHVKKKKKKKGTSDGKTKKAERHEAHEAKKAERHEAHEAKKHYLEEKKALRQEHKAERRELKNNRYRGLGDIDISEPEEPYERDTFNFNSDLDGFSFNKSYGGDAVVFNNPYEPNYNNYTTRMDRRASSVTLTNSIPSAGPLYHKKRNNSIVSKLRHLVKGSSDEDSTPARVRSNRADDSMTTPPSEEDPPVYSKQDTNYFDNPLDRSNSFDQTKSTMTSSRKKNDGIKHKFMRLTFGGESKKHRAIGMYMDFFATFFRTKWGSNKVYALRETSNAKVSTGRLMESGGDDANRNWVGFNLVKHMGLVPFEFQGICRLKQ</sequence>
<dbReference type="AlphaFoldDB" id="A0A1E4SJV5"/>
<dbReference type="RefSeq" id="XP_020064917.1">
    <property type="nucleotide sequence ID" value="XM_020210398.1"/>
</dbReference>
<feature type="region of interest" description="Disordered" evidence="1">
    <location>
        <begin position="12"/>
        <end position="39"/>
    </location>
</feature>
<evidence type="ECO:0000313" key="2">
    <source>
        <dbReference type="EMBL" id="ODV79795.1"/>
    </source>
</evidence>
<keyword evidence="3" id="KW-1185">Reference proteome</keyword>
<dbReference type="OrthoDB" id="4096449at2759"/>
<dbReference type="GeneID" id="30984534"/>
<protein>
    <submittedName>
        <fullName evidence="2">Uncharacterized protein</fullName>
    </submittedName>
</protein>
<evidence type="ECO:0000256" key="1">
    <source>
        <dbReference type="SAM" id="MobiDB-lite"/>
    </source>
</evidence>
<organism evidence="2 3">
    <name type="scientific">Suhomyces tanzawaensis NRRL Y-17324</name>
    <dbReference type="NCBI Taxonomy" id="984487"/>
    <lineage>
        <taxon>Eukaryota</taxon>
        <taxon>Fungi</taxon>
        <taxon>Dikarya</taxon>
        <taxon>Ascomycota</taxon>
        <taxon>Saccharomycotina</taxon>
        <taxon>Pichiomycetes</taxon>
        <taxon>Debaryomycetaceae</taxon>
        <taxon>Suhomyces</taxon>
    </lineage>
</organism>
<accession>A0A1E4SJV5</accession>
<proteinExistence type="predicted"/>
<reference evidence="3" key="1">
    <citation type="submission" date="2016-05" db="EMBL/GenBank/DDBJ databases">
        <title>Comparative genomics of biotechnologically important yeasts.</title>
        <authorList>
            <consortium name="DOE Joint Genome Institute"/>
            <person name="Riley R."/>
            <person name="Haridas S."/>
            <person name="Wolfe K.H."/>
            <person name="Lopes M.R."/>
            <person name="Hittinger C.T."/>
            <person name="Goker M."/>
            <person name="Salamov A."/>
            <person name="Wisecaver J."/>
            <person name="Long T.M."/>
            <person name="Aerts A.L."/>
            <person name="Barry K."/>
            <person name="Choi C."/>
            <person name="Clum A."/>
            <person name="Coughlan A.Y."/>
            <person name="Deshpande S."/>
            <person name="Douglass A.P."/>
            <person name="Hanson S.J."/>
            <person name="Klenk H.-P."/>
            <person name="Labutti K."/>
            <person name="Lapidus A."/>
            <person name="Lindquist E."/>
            <person name="Lipzen A."/>
            <person name="Meier-Kolthoff J.P."/>
            <person name="Ohm R.A."/>
            <person name="Otillar R.P."/>
            <person name="Pangilinan J."/>
            <person name="Peng Y."/>
            <person name="Rokas A."/>
            <person name="Rosa C.A."/>
            <person name="Scheuner C."/>
            <person name="Sibirny A.A."/>
            <person name="Slot J.C."/>
            <person name="Stielow J.B."/>
            <person name="Sun H."/>
            <person name="Kurtzman C.P."/>
            <person name="Blackwell M."/>
            <person name="Grigoriev I.V."/>
            <person name="Jeffries T.W."/>
        </authorList>
    </citation>
    <scope>NUCLEOTIDE SEQUENCE [LARGE SCALE GENOMIC DNA]</scope>
    <source>
        <strain evidence="3">NRRL Y-17324</strain>
    </source>
</reference>
<name>A0A1E4SJV5_9ASCO</name>
<evidence type="ECO:0000313" key="3">
    <source>
        <dbReference type="Proteomes" id="UP000094285"/>
    </source>
</evidence>
<gene>
    <name evidence="2" type="ORF">CANTADRAFT_5503</name>
</gene>
<feature type="region of interest" description="Disordered" evidence="1">
    <location>
        <begin position="90"/>
        <end position="128"/>
    </location>
</feature>
<dbReference type="Proteomes" id="UP000094285">
    <property type="component" value="Unassembled WGS sequence"/>
</dbReference>
<feature type="region of interest" description="Disordered" evidence="1">
    <location>
        <begin position="247"/>
        <end position="314"/>
    </location>
</feature>
<feature type="compositionally biased region" description="Basic and acidic residues" evidence="1">
    <location>
        <begin position="100"/>
        <end position="128"/>
    </location>
</feature>